<reference evidence="2" key="1">
    <citation type="journal article" date="2019" name="Int. J. Syst. Evol. Microbiol.">
        <title>The Global Catalogue of Microorganisms (GCM) 10K type strain sequencing project: providing services to taxonomists for standard genome sequencing and annotation.</title>
        <authorList>
            <consortium name="The Broad Institute Genomics Platform"/>
            <consortium name="The Broad Institute Genome Sequencing Center for Infectious Disease"/>
            <person name="Wu L."/>
            <person name="Ma J."/>
        </authorList>
    </citation>
    <scope>NUCLEOTIDE SEQUENCE [LARGE SCALE GENOMIC DNA]</scope>
    <source>
        <strain evidence="2">CCUG 48884</strain>
    </source>
</reference>
<dbReference type="Proteomes" id="UP001597158">
    <property type="component" value="Unassembled WGS sequence"/>
</dbReference>
<keyword evidence="2" id="KW-1185">Reference proteome</keyword>
<evidence type="ECO:0008006" key="3">
    <source>
        <dbReference type="Google" id="ProtNLM"/>
    </source>
</evidence>
<evidence type="ECO:0000313" key="1">
    <source>
        <dbReference type="EMBL" id="MFD1264419.1"/>
    </source>
</evidence>
<dbReference type="EMBL" id="JBHTMC010000024">
    <property type="protein sequence ID" value="MFD1264419.1"/>
    <property type="molecule type" value="Genomic_DNA"/>
</dbReference>
<name>A0ABW3WEZ1_9RHOO</name>
<accession>A0ABW3WEZ1</accession>
<protein>
    <recommendedName>
        <fullName evidence="3">Lipoprotein</fullName>
    </recommendedName>
</protein>
<gene>
    <name evidence="1" type="ORF">ACFQ4M_12600</name>
</gene>
<comment type="caution">
    <text evidence="1">The sequence shown here is derived from an EMBL/GenBank/DDBJ whole genome shotgun (WGS) entry which is preliminary data.</text>
</comment>
<dbReference type="RefSeq" id="WP_198291736.1">
    <property type="nucleotide sequence ID" value="NZ_JARQZE010000002.1"/>
</dbReference>
<organism evidence="1 2">
    <name type="scientific">Thauera mechernichensis</name>
    <dbReference type="NCBI Taxonomy" id="82788"/>
    <lineage>
        <taxon>Bacteria</taxon>
        <taxon>Pseudomonadati</taxon>
        <taxon>Pseudomonadota</taxon>
        <taxon>Betaproteobacteria</taxon>
        <taxon>Rhodocyclales</taxon>
        <taxon>Zoogloeaceae</taxon>
        <taxon>Thauera</taxon>
    </lineage>
</organism>
<proteinExistence type="predicted"/>
<evidence type="ECO:0000313" key="2">
    <source>
        <dbReference type="Proteomes" id="UP001597158"/>
    </source>
</evidence>
<sequence>MLVLAVALGGCSSPGTAPSEQRARGFDLRQLLKTDINRVAERHQQHVFASLRRLADKLYKRNPDEWRKGGAGSAEAAISRIFDEKHRWRFASLGNRRDLDAMQIALHPEYRGDRVQALVVGLASMVQAALGDREVFYMLDDLEPQHIYNAARNVEIAAWKLATARDPSGRPLLLSNEMGEVANLSFEREFGRIIGLLDALADIVEDETDRTVTRVVQNLGTAVFLPVY</sequence>